<feature type="transmembrane region" description="Helical" evidence="1">
    <location>
        <begin position="113"/>
        <end position="133"/>
    </location>
</feature>
<evidence type="ECO:0000313" key="3">
    <source>
        <dbReference type="Proteomes" id="UP000182152"/>
    </source>
</evidence>
<proteinExistence type="predicted"/>
<dbReference type="Pfam" id="PF19478">
    <property type="entry name" value="TrbL_2"/>
    <property type="match status" value="1"/>
</dbReference>
<keyword evidence="3" id="KW-1185">Reference proteome</keyword>
<dbReference type="AlphaFoldDB" id="A0A1L8WRH7"/>
<feature type="transmembrane region" description="Helical" evidence="1">
    <location>
        <begin position="57"/>
        <end position="80"/>
    </location>
</feature>
<dbReference type="STRING" id="150033.RV14_GL000875"/>
<accession>A0A1L8WRH7</accession>
<keyword evidence="1" id="KW-1133">Transmembrane helix</keyword>
<gene>
    <name evidence="2" type="ORF">RV14_GL000875</name>
</gene>
<dbReference type="Proteomes" id="UP000182152">
    <property type="component" value="Unassembled WGS sequence"/>
</dbReference>
<name>A0A1L8WRH7_9ENTE</name>
<dbReference type="InterPro" id="IPR045798">
    <property type="entry name" value="TrbL_Firmicutes"/>
</dbReference>
<evidence type="ECO:0000256" key="1">
    <source>
        <dbReference type="SAM" id="Phobius"/>
    </source>
</evidence>
<protein>
    <recommendedName>
        <fullName evidence="4">TrbL/VirB6 plasmid conjugal transfer protein</fullName>
    </recommendedName>
</protein>
<dbReference type="EMBL" id="JXLB01000002">
    <property type="protein sequence ID" value="OJG83641.1"/>
    <property type="molecule type" value="Genomic_DNA"/>
</dbReference>
<reference evidence="2 3" key="1">
    <citation type="submission" date="2014-12" db="EMBL/GenBank/DDBJ databases">
        <title>Draft genome sequences of 29 type strains of Enterococci.</title>
        <authorList>
            <person name="Zhong Z."/>
            <person name="Sun Z."/>
            <person name="Liu W."/>
            <person name="Zhang W."/>
            <person name="Zhang H."/>
        </authorList>
    </citation>
    <scope>NUCLEOTIDE SEQUENCE [LARGE SCALE GENOMIC DNA]</scope>
    <source>
        <strain evidence="2 3">DSM 15687</strain>
    </source>
</reference>
<feature type="transmembrane region" description="Helical" evidence="1">
    <location>
        <begin position="174"/>
        <end position="198"/>
    </location>
</feature>
<feature type="transmembrane region" description="Helical" evidence="1">
    <location>
        <begin position="210"/>
        <end position="228"/>
    </location>
</feature>
<keyword evidence="1" id="KW-0472">Membrane</keyword>
<evidence type="ECO:0000313" key="2">
    <source>
        <dbReference type="EMBL" id="OJG83641.1"/>
    </source>
</evidence>
<comment type="caution">
    <text evidence="2">The sequence shown here is derived from an EMBL/GenBank/DDBJ whole genome shotgun (WGS) entry which is preliminary data.</text>
</comment>
<evidence type="ECO:0008006" key="4">
    <source>
        <dbReference type="Google" id="ProtNLM"/>
    </source>
</evidence>
<keyword evidence="1" id="KW-0812">Transmembrane</keyword>
<feature type="transmembrane region" description="Helical" evidence="1">
    <location>
        <begin position="145"/>
        <end position="162"/>
    </location>
</feature>
<sequence length="241" mass="26794">MYDAYELVMKLQNLVVSPLALSILAIFILLEFQKISLKVEGAGGAPMLGFEMIIKSFIKFAICYIVILKIQMLLDGIIVISSNLASKVLQLGSESKVKDVTERISQAVGDLEFWQQMTVLLVVCVLFLVALVVRVLIQVTIYLRFLELYIFCAMAPIPMGALPSQEFSTMTKSFFKNFAATGLQATFIALVLIIYPILFMKIMEDLGSNMWGIILGLTVYMIALLLSINKTKGWAKTLLSA</sequence>
<feature type="transmembrane region" description="Helical" evidence="1">
    <location>
        <begin position="12"/>
        <end position="30"/>
    </location>
</feature>
<organism evidence="2 3">
    <name type="scientific">Enterococcus ratti</name>
    <dbReference type="NCBI Taxonomy" id="150033"/>
    <lineage>
        <taxon>Bacteria</taxon>
        <taxon>Bacillati</taxon>
        <taxon>Bacillota</taxon>
        <taxon>Bacilli</taxon>
        <taxon>Lactobacillales</taxon>
        <taxon>Enterococcaceae</taxon>
        <taxon>Enterococcus</taxon>
    </lineage>
</organism>